<dbReference type="Gene3D" id="3.30.70.270">
    <property type="match status" value="1"/>
</dbReference>
<protein>
    <submittedName>
        <fullName evidence="6">UV damage repair protein UvrX</fullName>
    </submittedName>
</protein>
<keyword evidence="4" id="KW-0548">Nucleotidyltransferase</keyword>
<keyword evidence="4" id="KW-0808">Transferase</keyword>
<reference evidence="6 7" key="1">
    <citation type="submission" date="2024-08" db="EMBL/GenBank/DDBJ databases">
        <title>Two novel Cytobacillus novel species.</title>
        <authorList>
            <person name="Liu G."/>
        </authorList>
    </citation>
    <scope>NUCLEOTIDE SEQUENCE [LARGE SCALE GENOMIC DNA]</scope>
    <source>
        <strain evidence="6 7">FJAT-54145</strain>
    </source>
</reference>
<comment type="similarity">
    <text evidence="1">Belongs to the DNA polymerase type-Y family.</text>
</comment>
<proteinExistence type="inferred from homology"/>
<dbReference type="PANTHER" id="PTHR11076">
    <property type="entry name" value="DNA REPAIR POLYMERASE UMUC / TRANSFERASE FAMILY MEMBER"/>
    <property type="match status" value="1"/>
</dbReference>
<dbReference type="InterPro" id="IPR050116">
    <property type="entry name" value="DNA_polymerase-Y"/>
</dbReference>
<dbReference type="Gene3D" id="1.10.150.20">
    <property type="entry name" value="5' to 3' exonuclease, C-terminal subdomain"/>
    <property type="match status" value="1"/>
</dbReference>
<organism evidence="6 7">
    <name type="scientific">Cytobacillus spartinae</name>
    <dbReference type="NCBI Taxonomy" id="3299023"/>
    <lineage>
        <taxon>Bacteria</taxon>
        <taxon>Bacillati</taxon>
        <taxon>Bacillota</taxon>
        <taxon>Bacilli</taxon>
        <taxon>Bacillales</taxon>
        <taxon>Bacillaceae</taxon>
        <taxon>Cytobacillus</taxon>
    </lineage>
</organism>
<dbReference type="Pfam" id="PF00817">
    <property type="entry name" value="IMS"/>
    <property type="match status" value="1"/>
</dbReference>
<dbReference type="PANTHER" id="PTHR11076:SF35">
    <property type="entry name" value="DNA REPAIR PROTEIN HOMOLOG YOBH"/>
    <property type="match status" value="1"/>
</dbReference>
<name>A0ABW6KE97_9BACI</name>
<keyword evidence="4" id="KW-0239">DNA-directed DNA polymerase</keyword>
<evidence type="ECO:0000256" key="4">
    <source>
        <dbReference type="ARBA" id="ARBA00022932"/>
    </source>
</evidence>
<keyword evidence="2" id="KW-0515">Mutator protein</keyword>
<dbReference type="InterPro" id="IPR017961">
    <property type="entry name" value="DNA_pol_Y-fam_little_finger"/>
</dbReference>
<accession>A0ABW6KE97</accession>
<evidence type="ECO:0000256" key="2">
    <source>
        <dbReference type="ARBA" id="ARBA00022457"/>
    </source>
</evidence>
<evidence type="ECO:0000313" key="6">
    <source>
        <dbReference type="EMBL" id="MFE8702576.1"/>
    </source>
</evidence>
<dbReference type="SUPFAM" id="SSF100879">
    <property type="entry name" value="Lesion bypass DNA polymerase (Y-family), little finger domain"/>
    <property type="match status" value="1"/>
</dbReference>
<evidence type="ECO:0000259" key="5">
    <source>
        <dbReference type="PROSITE" id="PS50173"/>
    </source>
</evidence>
<gene>
    <name evidence="6" type="ORF">ACFYKX_18415</name>
</gene>
<sequence length="419" mass="47888">MVDYSQMPDNKILCVDMKSFYASCSAVMHGLDPLECYLVVVGDKERQGSIVLAASPKVKKEFGIKTGSRMFEIPNDPRIKVVEPNMATYLRISTEITKVFHRYVPKEAIHTYSVDESFIKVDGAINLWGDAHTIARKIKDDIEREFQLPCAIGIGPNMLMAKLCLDLHAKKKGIDEWTYEEIPEKLWPVSPLREMWGIGRRVEKTLNSMGIFTVGQLARYDLKKLEKKFGVMGNQLYYHAWGIDLSEIGAPIMEGQISFGKSQVLLRDYKEEEEIKHVILEMCEEVARRARTHFKAGRTISFGVGYSQDEFGGGFYRSRTIDQPTNITMDLYRVCLELFHENYEGKTVRKISIALSQIVDDREFQLNIFDLNGWKKRELGYVVDHIRRRFGPGSLLRAVSYTNAGTAKHRAKLVGGHKM</sequence>
<dbReference type="InterPro" id="IPR024728">
    <property type="entry name" value="PolY_HhH_motif"/>
</dbReference>
<evidence type="ECO:0000256" key="1">
    <source>
        <dbReference type="ARBA" id="ARBA00010945"/>
    </source>
</evidence>
<comment type="caution">
    <text evidence="6">The sequence shown here is derived from an EMBL/GenBank/DDBJ whole genome shotgun (WGS) entry which is preliminary data.</text>
</comment>
<dbReference type="RefSeq" id="WP_389362536.1">
    <property type="nucleotide sequence ID" value="NZ_JBIACK010000010.1"/>
</dbReference>
<dbReference type="InterPro" id="IPR043502">
    <property type="entry name" value="DNA/RNA_pol_sf"/>
</dbReference>
<dbReference type="Pfam" id="PF11798">
    <property type="entry name" value="IMS_HHH"/>
    <property type="match status" value="1"/>
</dbReference>
<feature type="domain" description="UmuC" evidence="5">
    <location>
        <begin position="12"/>
        <end position="199"/>
    </location>
</feature>
<dbReference type="Gene3D" id="3.30.1490.100">
    <property type="entry name" value="DNA polymerase, Y-family, little finger domain"/>
    <property type="match status" value="1"/>
</dbReference>
<dbReference type="InterPro" id="IPR001126">
    <property type="entry name" value="UmuC"/>
</dbReference>
<dbReference type="InterPro" id="IPR043128">
    <property type="entry name" value="Rev_trsase/Diguanyl_cyclase"/>
</dbReference>
<evidence type="ECO:0000256" key="3">
    <source>
        <dbReference type="ARBA" id="ARBA00022763"/>
    </source>
</evidence>
<dbReference type="Proteomes" id="UP001601059">
    <property type="component" value="Unassembled WGS sequence"/>
</dbReference>
<dbReference type="PROSITE" id="PS50173">
    <property type="entry name" value="UMUC"/>
    <property type="match status" value="1"/>
</dbReference>
<dbReference type="SUPFAM" id="SSF56672">
    <property type="entry name" value="DNA/RNA polymerases"/>
    <property type="match status" value="1"/>
</dbReference>
<keyword evidence="3" id="KW-0227">DNA damage</keyword>
<dbReference type="Gene3D" id="3.40.1170.60">
    <property type="match status" value="1"/>
</dbReference>
<dbReference type="InterPro" id="IPR036775">
    <property type="entry name" value="DNA_pol_Y-fam_lit_finger_sf"/>
</dbReference>
<dbReference type="CDD" id="cd01700">
    <property type="entry name" value="PolY_Pol_V_umuC"/>
    <property type="match status" value="1"/>
</dbReference>
<keyword evidence="7" id="KW-1185">Reference proteome</keyword>
<dbReference type="EMBL" id="JBIACK010000010">
    <property type="protein sequence ID" value="MFE8702576.1"/>
    <property type="molecule type" value="Genomic_DNA"/>
</dbReference>
<dbReference type="Pfam" id="PF11799">
    <property type="entry name" value="IMS_C"/>
    <property type="match status" value="1"/>
</dbReference>
<evidence type="ECO:0000313" key="7">
    <source>
        <dbReference type="Proteomes" id="UP001601059"/>
    </source>
</evidence>